<accession>A0AAU9LX88</accession>
<dbReference type="AlphaFoldDB" id="A0AAU9LX88"/>
<evidence type="ECO:0000313" key="1">
    <source>
        <dbReference type="EMBL" id="CAH1418505.1"/>
    </source>
</evidence>
<name>A0AAU9LX88_9ASTR</name>
<reference evidence="1 2" key="1">
    <citation type="submission" date="2022-01" db="EMBL/GenBank/DDBJ databases">
        <authorList>
            <person name="Xiong W."/>
            <person name="Schranz E."/>
        </authorList>
    </citation>
    <scope>NUCLEOTIDE SEQUENCE [LARGE SCALE GENOMIC DNA]</scope>
</reference>
<sequence>MFSDVFENLLTEVWETLDWKKNCYRSRWPEMKKKKEVGMKKEVGTGCDEDDNGEESNEVNSAITTVFSFPVTALSRDNKITVFIVCLSLNSLKNLDIRVNVEANLKQIMEWKMDHLVGLLIGWKKLICLFFEY</sequence>
<gene>
    <name evidence="1" type="ORF">LVIROSA_LOCUS6094</name>
</gene>
<evidence type="ECO:0000313" key="2">
    <source>
        <dbReference type="Proteomes" id="UP001157418"/>
    </source>
</evidence>
<comment type="caution">
    <text evidence="1">The sequence shown here is derived from an EMBL/GenBank/DDBJ whole genome shotgun (WGS) entry which is preliminary data.</text>
</comment>
<proteinExistence type="predicted"/>
<protein>
    <submittedName>
        <fullName evidence="1">Uncharacterized protein</fullName>
    </submittedName>
</protein>
<dbReference type="EMBL" id="CAKMRJ010000113">
    <property type="protein sequence ID" value="CAH1418505.1"/>
    <property type="molecule type" value="Genomic_DNA"/>
</dbReference>
<organism evidence="1 2">
    <name type="scientific">Lactuca virosa</name>
    <dbReference type="NCBI Taxonomy" id="75947"/>
    <lineage>
        <taxon>Eukaryota</taxon>
        <taxon>Viridiplantae</taxon>
        <taxon>Streptophyta</taxon>
        <taxon>Embryophyta</taxon>
        <taxon>Tracheophyta</taxon>
        <taxon>Spermatophyta</taxon>
        <taxon>Magnoliopsida</taxon>
        <taxon>eudicotyledons</taxon>
        <taxon>Gunneridae</taxon>
        <taxon>Pentapetalae</taxon>
        <taxon>asterids</taxon>
        <taxon>campanulids</taxon>
        <taxon>Asterales</taxon>
        <taxon>Asteraceae</taxon>
        <taxon>Cichorioideae</taxon>
        <taxon>Cichorieae</taxon>
        <taxon>Lactucinae</taxon>
        <taxon>Lactuca</taxon>
    </lineage>
</organism>
<keyword evidence="2" id="KW-1185">Reference proteome</keyword>
<dbReference type="Proteomes" id="UP001157418">
    <property type="component" value="Unassembled WGS sequence"/>
</dbReference>